<dbReference type="EMBL" id="BAABKQ010000001">
    <property type="protein sequence ID" value="GAA4818415.1"/>
    <property type="molecule type" value="Genomic_DNA"/>
</dbReference>
<gene>
    <name evidence="8" type="ORF">GCM10023353_26890</name>
</gene>
<keyword evidence="3 6" id="KW-0812">Transmembrane</keyword>
<evidence type="ECO:0000313" key="8">
    <source>
        <dbReference type="EMBL" id="GAA4818415.1"/>
    </source>
</evidence>
<dbReference type="PROSITE" id="PS50850">
    <property type="entry name" value="MFS"/>
    <property type="match status" value="1"/>
</dbReference>
<feature type="transmembrane region" description="Helical" evidence="6">
    <location>
        <begin position="152"/>
        <end position="169"/>
    </location>
</feature>
<dbReference type="PANTHER" id="PTHR42718:SF9">
    <property type="entry name" value="MAJOR FACILITATOR SUPERFAMILY MULTIDRUG TRANSPORTER MFSC"/>
    <property type="match status" value="1"/>
</dbReference>
<feature type="transmembrane region" description="Helical" evidence="6">
    <location>
        <begin position="85"/>
        <end position="104"/>
    </location>
</feature>
<feature type="transmembrane region" description="Helical" evidence="6">
    <location>
        <begin position="382"/>
        <end position="404"/>
    </location>
</feature>
<evidence type="ECO:0000256" key="1">
    <source>
        <dbReference type="ARBA" id="ARBA00004651"/>
    </source>
</evidence>
<evidence type="ECO:0000256" key="5">
    <source>
        <dbReference type="ARBA" id="ARBA00023136"/>
    </source>
</evidence>
<feature type="transmembrane region" description="Helical" evidence="6">
    <location>
        <begin position="352"/>
        <end position="370"/>
    </location>
</feature>
<evidence type="ECO:0000256" key="6">
    <source>
        <dbReference type="SAM" id="Phobius"/>
    </source>
</evidence>
<dbReference type="SUPFAM" id="SSF103473">
    <property type="entry name" value="MFS general substrate transporter"/>
    <property type="match status" value="1"/>
</dbReference>
<keyword evidence="9" id="KW-1185">Reference proteome</keyword>
<dbReference type="Pfam" id="PF07690">
    <property type="entry name" value="MFS_1"/>
    <property type="match status" value="1"/>
</dbReference>
<comment type="subcellular location">
    <subcellularLocation>
        <location evidence="1">Cell membrane</location>
        <topology evidence="1">Multi-pass membrane protein</topology>
    </subcellularLocation>
</comment>
<accession>A0ABP9CYP6</accession>
<feature type="transmembrane region" description="Helical" evidence="6">
    <location>
        <begin position="289"/>
        <end position="312"/>
    </location>
</feature>
<evidence type="ECO:0000256" key="2">
    <source>
        <dbReference type="ARBA" id="ARBA00022448"/>
    </source>
</evidence>
<feature type="transmembrane region" description="Helical" evidence="6">
    <location>
        <begin position="507"/>
        <end position="525"/>
    </location>
</feature>
<organism evidence="8 9">
    <name type="scientific">Tomitella cavernea</name>
    <dbReference type="NCBI Taxonomy" id="1387982"/>
    <lineage>
        <taxon>Bacteria</taxon>
        <taxon>Bacillati</taxon>
        <taxon>Actinomycetota</taxon>
        <taxon>Actinomycetes</taxon>
        <taxon>Mycobacteriales</taxon>
        <taxon>Tomitella</taxon>
    </lineage>
</organism>
<keyword evidence="5 6" id="KW-0472">Membrane</keyword>
<comment type="caution">
    <text evidence="8">The sequence shown here is derived from an EMBL/GenBank/DDBJ whole genome shotgun (WGS) entry which is preliminary data.</text>
</comment>
<dbReference type="InterPro" id="IPR036259">
    <property type="entry name" value="MFS_trans_sf"/>
</dbReference>
<protein>
    <submittedName>
        <fullName evidence="8">MFS transporter</fullName>
    </submittedName>
</protein>
<feature type="transmembrane region" description="Helical" evidence="6">
    <location>
        <begin position="324"/>
        <end position="345"/>
    </location>
</feature>
<feature type="transmembrane region" description="Helical" evidence="6">
    <location>
        <begin position="110"/>
        <end position="132"/>
    </location>
</feature>
<feature type="transmembrane region" description="Helical" evidence="6">
    <location>
        <begin position="175"/>
        <end position="193"/>
    </location>
</feature>
<evidence type="ECO:0000256" key="3">
    <source>
        <dbReference type="ARBA" id="ARBA00022692"/>
    </source>
</evidence>
<feature type="transmembrane region" description="Helical" evidence="6">
    <location>
        <begin position="53"/>
        <end position="73"/>
    </location>
</feature>
<keyword evidence="4 6" id="KW-1133">Transmembrane helix</keyword>
<dbReference type="InterPro" id="IPR011701">
    <property type="entry name" value="MFS"/>
</dbReference>
<reference evidence="9" key="1">
    <citation type="journal article" date="2019" name="Int. J. Syst. Evol. Microbiol.">
        <title>The Global Catalogue of Microorganisms (GCM) 10K type strain sequencing project: providing services to taxonomists for standard genome sequencing and annotation.</title>
        <authorList>
            <consortium name="The Broad Institute Genomics Platform"/>
            <consortium name="The Broad Institute Genome Sequencing Center for Infectious Disease"/>
            <person name="Wu L."/>
            <person name="Ma J."/>
        </authorList>
    </citation>
    <scope>NUCLEOTIDE SEQUENCE [LARGE SCALE GENOMIC DNA]</scope>
    <source>
        <strain evidence="9">JCM 18542</strain>
    </source>
</reference>
<feature type="transmembrane region" description="Helical" evidence="6">
    <location>
        <begin position="245"/>
        <end position="264"/>
    </location>
</feature>
<name>A0ABP9CYP6_9ACTN</name>
<sequence>MSTSTAVPEDIAERAPWTPMIGLFLAQMLMSFNVAVLPVSLGGMVESFGASPTTVAGTIVVYGLVVAALVMVGAKTGQRLGWLRVFRAVIVLFAVSSVIMLVAPSVGWAIVGQGLAGASAAIIVPALVALIAENYRGSQQATAVGSLGSARALSGVSAFLIGGALASTVGWRPSFAIVLGIAVVVFLLSFTLRGDEGDAGIDIDFVAAALIGASIVLITVGFQNLNAWGVWFASPDAPFDVVGVSPAPLLVLIGLIVGQGFFLWTRARVRAGKTPLVDLSVLGSSGERAAVYAMFIVVAIEAALNFTVPLYIQIVQGRSAFDTSLAMLPFNLTVFITATLVVRFYKRFSPRVIGVASFVLTTAALVWLAYVVSNNWETAPTIIGLIVFGIGQGALVTLVFNVLVTSAPKELAGDVGSIRGTTQNLASAVGTAVIGAILVSLLSIGIGNAVAHQTGVPDSLVAQVDLDKVDFVRNDQLREHLASTTDASPQQIDRAVEVNEDVRLRTLKFGLLVLAILSATAILPASRLPRYRPHEIPDPAGAGE</sequence>
<feature type="transmembrane region" description="Helical" evidence="6">
    <location>
        <begin position="21"/>
        <end position="41"/>
    </location>
</feature>
<dbReference type="InterPro" id="IPR020846">
    <property type="entry name" value="MFS_dom"/>
</dbReference>
<evidence type="ECO:0000256" key="4">
    <source>
        <dbReference type="ARBA" id="ARBA00022989"/>
    </source>
</evidence>
<keyword evidence="2" id="KW-0813">Transport</keyword>
<dbReference type="CDD" id="cd17321">
    <property type="entry name" value="MFS_MMR_MDR_like"/>
    <property type="match status" value="1"/>
</dbReference>
<feature type="transmembrane region" description="Helical" evidence="6">
    <location>
        <begin position="425"/>
        <end position="451"/>
    </location>
</feature>
<feature type="transmembrane region" description="Helical" evidence="6">
    <location>
        <begin position="205"/>
        <end position="225"/>
    </location>
</feature>
<dbReference type="RefSeq" id="WP_200173029.1">
    <property type="nucleotide sequence ID" value="NZ_BAABKQ010000001.1"/>
</dbReference>
<dbReference type="PANTHER" id="PTHR42718">
    <property type="entry name" value="MAJOR FACILITATOR SUPERFAMILY MULTIDRUG TRANSPORTER MFSC"/>
    <property type="match status" value="1"/>
</dbReference>
<evidence type="ECO:0000313" key="9">
    <source>
        <dbReference type="Proteomes" id="UP001500839"/>
    </source>
</evidence>
<dbReference type="Gene3D" id="1.20.1250.20">
    <property type="entry name" value="MFS general substrate transporter like domains"/>
    <property type="match status" value="2"/>
</dbReference>
<feature type="domain" description="Major facilitator superfamily (MFS) profile" evidence="7">
    <location>
        <begin position="19"/>
        <end position="527"/>
    </location>
</feature>
<evidence type="ECO:0000259" key="7">
    <source>
        <dbReference type="PROSITE" id="PS50850"/>
    </source>
</evidence>
<dbReference type="Proteomes" id="UP001500839">
    <property type="component" value="Unassembled WGS sequence"/>
</dbReference>
<proteinExistence type="predicted"/>